<dbReference type="OrthoDB" id="5477158at2"/>
<dbReference type="InterPro" id="IPR051012">
    <property type="entry name" value="CellSynth/LPSAsmb/PSIAsmb"/>
</dbReference>
<keyword evidence="1" id="KW-0677">Repeat</keyword>
<dbReference type="EMBL" id="MQWB01000001">
    <property type="protein sequence ID" value="OZC01693.1"/>
    <property type="molecule type" value="Genomic_DNA"/>
</dbReference>
<dbReference type="SMART" id="SM00028">
    <property type="entry name" value="TPR"/>
    <property type="match status" value="5"/>
</dbReference>
<keyword evidence="2" id="KW-0802">TPR repeat</keyword>
<dbReference type="RefSeq" id="WP_094545312.1">
    <property type="nucleotide sequence ID" value="NZ_MQWB01000001.1"/>
</dbReference>
<dbReference type="Pfam" id="PF14559">
    <property type="entry name" value="TPR_19"/>
    <property type="match status" value="1"/>
</dbReference>
<accession>A0A259TVC3</accession>
<organism evidence="3 4">
    <name type="scientific">Rubricoccus marinus</name>
    <dbReference type="NCBI Taxonomy" id="716817"/>
    <lineage>
        <taxon>Bacteria</taxon>
        <taxon>Pseudomonadati</taxon>
        <taxon>Rhodothermota</taxon>
        <taxon>Rhodothermia</taxon>
        <taxon>Rhodothermales</taxon>
        <taxon>Rubricoccaceae</taxon>
        <taxon>Rubricoccus</taxon>
    </lineage>
</organism>
<gene>
    <name evidence="3" type="ORF">BSZ36_01060</name>
</gene>
<proteinExistence type="predicted"/>
<evidence type="ECO:0000313" key="4">
    <source>
        <dbReference type="Proteomes" id="UP000216446"/>
    </source>
</evidence>
<dbReference type="Gene3D" id="1.25.40.10">
    <property type="entry name" value="Tetratricopeptide repeat domain"/>
    <property type="match status" value="3"/>
</dbReference>
<dbReference type="PANTHER" id="PTHR45586:SF14">
    <property type="entry name" value="TETRATRICOPEPTIDE TPR_2 REPEAT PROTEIN"/>
    <property type="match status" value="1"/>
</dbReference>
<dbReference type="Pfam" id="PF13432">
    <property type="entry name" value="TPR_16"/>
    <property type="match status" value="2"/>
</dbReference>
<evidence type="ECO:0000256" key="2">
    <source>
        <dbReference type="ARBA" id="ARBA00022803"/>
    </source>
</evidence>
<dbReference type="PANTHER" id="PTHR45586">
    <property type="entry name" value="TPR REPEAT-CONTAINING PROTEIN PA4667"/>
    <property type="match status" value="1"/>
</dbReference>
<protein>
    <submittedName>
        <fullName evidence="3">Uncharacterized protein</fullName>
    </submittedName>
</protein>
<evidence type="ECO:0000313" key="3">
    <source>
        <dbReference type="EMBL" id="OZC01693.1"/>
    </source>
</evidence>
<comment type="caution">
    <text evidence="3">The sequence shown here is derived from an EMBL/GenBank/DDBJ whole genome shotgun (WGS) entry which is preliminary data.</text>
</comment>
<dbReference type="Proteomes" id="UP000216446">
    <property type="component" value="Unassembled WGS sequence"/>
</dbReference>
<dbReference type="InterPro" id="IPR019734">
    <property type="entry name" value="TPR_rpt"/>
</dbReference>
<sequence>MSSRTALLLAVALVVGAIAVVFAMRSSGEEPELPRDHAQIAPGATFDDAEGAVDYYRALLRREPESVDARVRLAHALTQLGNERGTQTETIPEARTLLEEALERKPEDLHALSLHASLLNVLHQFEAGRDVSRKILAAYPQNAYAHGTLIDALVELGEYDEAVRVSDALQALKPGLPAYSRASYIRELYGDTEGAIAAMRLAADAAPGGRSERAWALHNLANLYLGDAKPDTAAFIYTGILEERPDFAPALAGLGHVALVKGDAQEAVRLLEESRGLMPLESTDELLVEAYAAAGDEAKSREAADRVHKALLAAREMGEVVDMEEADFLLDQGRDLERSLTMAKAQQERRPGHLHANETYAWALMHNGRAGEAVPYIERAMRLDTGDAMVHFRAARIYQAAGEPAKAAEHFRTALAGNLGVESPSAAKEARQLLAQATSAAPVQATRSTR</sequence>
<reference evidence="3 4" key="1">
    <citation type="submission" date="2016-11" db="EMBL/GenBank/DDBJ databases">
        <title>Study of marine rhodopsin-containing bacteria.</title>
        <authorList>
            <person name="Yoshizawa S."/>
            <person name="Kumagai Y."/>
            <person name="Kogure K."/>
        </authorList>
    </citation>
    <scope>NUCLEOTIDE SEQUENCE [LARGE SCALE GENOMIC DNA]</scope>
    <source>
        <strain evidence="3 4">SG-29</strain>
    </source>
</reference>
<dbReference type="InterPro" id="IPR011990">
    <property type="entry name" value="TPR-like_helical_dom_sf"/>
</dbReference>
<dbReference type="InParanoid" id="A0A259TVC3"/>
<dbReference type="SUPFAM" id="SSF48452">
    <property type="entry name" value="TPR-like"/>
    <property type="match status" value="2"/>
</dbReference>
<name>A0A259TVC3_9BACT</name>
<dbReference type="AlphaFoldDB" id="A0A259TVC3"/>
<keyword evidence="4" id="KW-1185">Reference proteome</keyword>
<evidence type="ECO:0000256" key="1">
    <source>
        <dbReference type="ARBA" id="ARBA00022737"/>
    </source>
</evidence>